<organism evidence="2 3">
    <name type="scientific">Sarocladium strictum</name>
    <name type="common">Black bundle disease fungus</name>
    <name type="synonym">Acremonium strictum</name>
    <dbReference type="NCBI Taxonomy" id="5046"/>
    <lineage>
        <taxon>Eukaryota</taxon>
        <taxon>Fungi</taxon>
        <taxon>Dikarya</taxon>
        <taxon>Ascomycota</taxon>
        <taxon>Pezizomycotina</taxon>
        <taxon>Sordariomycetes</taxon>
        <taxon>Hypocreomycetidae</taxon>
        <taxon>Hypocreales</taxon>
        <taxon>Sarocladiaceae</taxon>
        <taxon>Sarocladium</taxon>
    </lineage>
</organism>
<feature type="chain" id="PRO_5041261606" evidence="1">
    <location>
        <begin position="20"/>
        <end position="226"/>
    </location>
</feature>
<evidence type="ECO:0000313" key="3">
    <source>
        <dbReference type="Proteomes" id="UP001175261"/>
    </source>
</evidence>
<proteinExistence type="predicted"/>
<dbReference type="AlphaFoldDB" id="A0AA39L3M1"/>
<accession>A0AA39L3M1</accession>
<gene>
    <name evidence="2" type="ORF">NLU13_9164</name>
</gene>
<evidence type="ECO:0000313" key="2">
    <source>
        <dbReference type="EMBL" id="KAK0383251.1"/>
    </source>
</evidence>
<evidence type="ECO:0000256" key="1">
    <source>
        <dbReference type="SAM" id="SignalP"/>
    </source>
</evidence>
<reference evidence="2" key="1">
    <citation type="submission" date="2022-10" db="EMBL/GenBank/DDBJ databases">
        <title>Determination and structural analysis of whole genome sequence of Sarocladium strictum F4-1.</title>
        <authorList>
            <person name="Hu L."/>
            <person name="Jiang Y."/>
        </authorList>
    </citation>
    <scope>NUCLEOTIDE SEQUENCE</scope>
    <source>
        <strain evidence="2">F4-1</strain>
    </source>
</reference>
<feature type="signal peptide" evidence="1">
    <location>
        <begin position="1"/>
        <end position="19"/>
    </location>
</feature>
<comment type="caution">
    <text evidence="2">The sequence shown here is derived from an EMBL/GenBank/DDBJ whole genome shotgun (WGS) entry which is preliminary data.</text>
</comment>
<dbReference type="EMBL" id="JAPDFR010000009">
    <property type="protein sequence ID" value="KAK0383251.1"/>
    <property type="molecule type" value="Genomic_DNA"/>
</dbReference>
<protein>
    <submittedName>
        <fullName evidence="2">Uncharacterized protein</fullName>
    </submittedName>
</protein>
<sequence length="226" mass="24059">MHTLSIITSGLTLLRAVYALPTTVGAPDATATDAPSRENQLTPSQQPVCVPGHIVAPELIVLKDTAPDEAISQPSGNTLSVTLGARGSNQDQIALFGGFPPGAIDCKFGWKQRKANNKDTFSTQGGNALVEFRPISTLGGPYSFDDVENFANVSDSLAMIDLTSWDQPGFASDQFHIGGEIRCHPEIHVHLRVSKMNADVGGVRLQGVSTAANDSELQGVFVEWKC</sequence>
<name>A0AA39L3M1_SARSR</name>
<keyword evidence="3" id="KW-1185">Reference proteome</keyword>
<dbReference type="Proteomes" id="UP001175261">
    <property type="component" value="Unassembled WGS sequence"/>
</dbReference>
<keyword evidence="1" id="KW-0732">Signal</keyword>